<feature type="binding site" evidence="7">
    <location>
        <position position="47"/>
    </location>
    <ligand>
        <name>UDP-N-acetyl-alpha-D-muramoyl-L-alanyl-D-glutamate</name>
        <dbReference type="ChEBI" id="CHEBI:83900"/>
    </ligand>
</feature>
<dbReference type="NCBIfam" id="NF001126">
    <property type="entry name" value="PRK00139.1-4"/>
    <property type="match status" value="1"/>
</dbReference>
<evidence type="ECO:0000256" key="1">
    <source>
        <dbReference type="ARBA" id="ARBA00005898"/>
    </source>
</evidence>
<dbReference type="EC" id="6.3.2.-" evidence="7"/>
<dbReference type="Pfam" id="PF01225">
    <property type="entry name" value="Mur_ligase"/>
    <property type="match status" value="1"/>
</dbReference>
<evidence type="ECO:0000256" key="4">
    <source>
        <dbReference type="ARBA" id="ARBA00022984"/>
    </source>
</evidence>
<dbReference type="SUPFAM" id="SSF53244">
    <property type="entry name" value="MurD-like peptide ligases, peptide-binding domain"/>
    <property type="match status" value="1"/>
</dbReference>
<feature type="domain" description="Mur ligase C-terminal" evidence="10">
    <location>
        <begin position="344"/>
        <end position="473"/>
    </location>
</feature>
<dbReference type="InterPro" id="IPR036565">
    <property type="entry name" value="Mur-like_cat_sf"/>
</dbReference>
<comment type="caution">
    <text evidence="12">The sequence shown here is derived from an EMBL/GenBank/DDBJ whole genome shotgun (WGS) entry which is preliminary data.</text>
</comment>
<dbReference type="HAMAP" id="MF_00208">
    <property type="entry name" value="MurE"/>
    <property type="match status" value="1"/>
</dbReference>
<reference evidence="12 13" key="1">
    <citation type="submission" date="2021-01" db="EMBL/GenBank/DDBJ databases">
        <title>Genomics of switchgrass bacterial isolates.</title>
        <authorList>
            <person name="Shade A."/>
        </authorList>
    </citation>
    <scope>NUCLEOTIDE SEQUENCE [LARGE SCALE GENOMIC DNA]</scope>
    <source>
        <strain evidence="12 13">PvP111</strain>
    </source>
</reference>
<dbReference type="InterPro" id="IPR005761">
    <property type="entry name" value="UDP-N-AcMur-Glu-dNH2Pim_ligase"/>
</dbReference>
<organism evidence="12 13">
    <name type="scientific">Rhodococcoides corynebacterioides</name>
    <dbReference type="NCBI Taxonomy" id="53972"/>
    <lineage>
        <taxon>Bacteria</taxon>
        <taxon>Bacillati</taxon>
        <taxon>Actinomycetota</taxon>
        <taxon>Actinomycetes</taxon>
        <taxon>Mycobacteriales</taxon>
        <taxon>Nocardiaceae</taxon>
        <taxon>Rhodococcoides</taxon>
    </lineage>
</organism>
<comment type="caution">
    <text evidence="7">Lacks conserved residue(s) required for the propagation of feature annotation.</text>
</comment>
<dbReference type="Gene3D" id="3.40.1190.10">
    <property type="entry name" value="Mur-like, catalytic domain"/>
    <property type="match status" value="1"/>
</dbReference>
<keyword evidence="5 7" id="KW-0131">Cell cycle</keyword>
<keyword evidence="7" id="KW-0963">Cytoplasm</keyword>
<dbReference type="Gene3D" id="3.40.1390.10">
    <property type="entry name" value="MurE/MurF, N-terminal domain"/>
    <property type="match status" value="1"/>
</dbReference>
<evidence type="ECO:0000256" key="6">
    <source>
        <dbReference type="ARBA" id="ARBA00023316"/>
    </source>
</evidence>
<comment type="pathway">
    <text evidence="7 8">Cell wall biogenesis; peptidoglycan biosynthesis.</text>
</comment>
<feature type="binding site" evidence="7">
    <location>
        <begin position="166"/>
        <end position="167"/>
    </location>
    <ligand>
        <name>UDP-N-acetyl-alpha-D-muramoyl-L-alanyl-D-glutamate</name>
        <dbReference type="ChEBI" id="CHEBI:83900"/>
    </ligand>
</feature>
<dbReference type="InterPro" id="IPR036615">
    <property type="entry name" value="Mur_ligase_C_dom_sf"/>
</dbReference>
<evidence type="ECO:0000256" key="8">
    <source>
        <dbReference type="RuleBase" id="RU004135"/>
    </source>
</evidence>
<feature type="modified residue" description="N6-carboxylysine" evidence="7">
    <location>
        <position position="233"/>
    </location>
</feature>
<dbReference type="EMBL" id="JAFBBK010000001">
    <property type="protein sequence ID" value="MBM7416061.1"/>
    <property type="molecule type" value="Genomic_DNA"/>
</dbReference>
<evidence type="ECO:0000256" key="5">
    <source>
        <dbReference type="ARBA" id="ARBA00023306"/>
    </source>
</evidence>
<keyword evidence="7" id="KW-0460">Magnesium</keyword>
<evidence type="ECO:0000313" key="12">
    <source>
        <dbReference type="EMBL" id="MBM7416061.1"/>
    </source>
</evidence>
<sequence length="500" mass="52575">MSVVSRRPIRHAGGQSARSLLDVADRVGGSVAGAAEPVTVDDLCDDSRAVRPGDLYVALPGTRWHGLDFEEDAQRAGAVAVLSDRPGTRLPSVVVADPRVVVGPLAAWFHGSPSSSMAVFGATGTNGKTSTTHFHHAGLRAAGHRAGMISGVAVSGAGSDEAPVRTTPEATVLQRTLSTFVHNGCTAAALEVSSHAIAQHRVDGVEFAVTAFTNLGRDHLDFHGSMEEYYRTKASLFTPDRTGRAVVMIDDEYGRRLASECAVPTVTCSVSDPSADFRADRIDCTTHRTRFLARTPVGELPLSLQVLGPHQVANALVALASLVSGGVDAESAAAGISALHSIPGRCETVAAGQDFTALVDYMHNVSGQRAILPYLRSITPGRLILVIGATGDRDVGKRVELGTVAAEYADDIVVTDESANGEDPHSIRADVVFGSRSGHRGVRVVEIADRRAAFHHAVADAAAGDTVVVAGRGSDTWQHFGSRTVYFDDHAELHDAIVAR</sequence>
<keyword evidence="4 7" id="KW-0573">Peptidoglycan synthesis</keyword>
<feature type="domain" description="Mur ligase central" evidence="11">
    <location>
        <begin position="123"/>
        <end position="321"/>
    </location>
</feature>
<dbReference type="PANTHER" id="PTHR23135:SF4">
    <property type="entry name" value="UDP-N-ACETYLMURAMOYL-L-ALANYL-D-GLUTAMATE--2,6-DIAMINOPIMELATE LIGASE MURE HOMOLOG, CHLOROPLASTIC"/>
    <property type="match status" value="1"/>
</dbReference>
<feature type="binding site" evidence="7">
    <location>
        <position position="199"/>
    </location>
    <ligand>
        <name>UDP-N-acetyl-alpha-D-muramoyl-L-alanyl-D-glutamate</name>
        <dbReference type="ChEBI" id="CHEBI:83900"/>
    </ligand>
</feature>
<evidence type="ECO:0000256" key="3">
    <source>
        <dbReference type="ARBA" id="ARBA00022960"/>
    </source>
</evidence>
<dbReference type="RefSeq" id="WP_307806008.1">
    <property type="nucleotide sequence ID" value="NZ_JAFBBK010000001.1"/>
</dbReference>
<gene>
    <name evidence="7" type="primary">murE</name>
    <name evidence="12" type="ORF">JOE42_002794</name>
</gene>
<dbReference type="Pfam" id="PF02875">
    <property type="entry name" value="Mur_ligase_C"/>
    <property type="match status" value="1"/>
</dbReference>
<dbReference type="GO" id="GO:0008765">
    <property type="term" value="F:UDP-N-acetylmuramoylalanyl-D-glutamate-2,6-diaminopimelate ligase activity"/>
    <property type="evidence" value="ECO:0007669"/>
    <property type="project" value="UniProtKB-EC"/>
</dbReference>
<keyword evidence="3 7" id="KW-0133">Cell shape</keyword>
<protein>
    <recommendedName>
        <fullName evidence="7">UDP-N-acetylmuramyl-tripeptide synthetase</fullName>
        <ecNumber evidence="7">6.3.2.-</ecNumber>
    </recommendedName>
    <alternativeName>
        <fullName evidence="7">UDP-MurNAc-tripeptide synthetase</fullName>
    </alternativeName>
</protein>
<evidence type="ECO:0000259" key="11">
    <source>
        <dbReference type="Pfam" id="PF08245"/>
    </source>
</evidence>
<feature type="binding site" evidence="7">
    <location>
        <position position="201"/>
    </location>
    <ligand>
        <name>UDP-N-acetyl-alpha-D-muramoyl-L-alanyl-D-glutamate</name>
        <dbReference type="ChEBI" id="CHEBI:83900"/>
    </ligand>
</feature>
<comment type="cofactor">
    <cofactor evidence="7">
        <name>Mg(2+)</name>
        <dbReference type="ChEBI" id="CHEBI:18420"/>
    </cofactor>
</comment>
<dbReference type="Gene3D" id="3.90.190.20">
    <property type="entry name" value="Mur ligase, C-terminal domain"/>
    <property type="match status" value="1"/>
</dbReference>
<dbReference type="Pfam" id="PF08245">
    <property type="entry name" value="Mur_ligase_M"/>
    <property type="match status" value="1"/>
</dbReference>
<feature type="binding site" evidence="7">
    <location>
        <position position="193"/>
    </location>
    <ligand>
        <name>UDP-N-acetyl-alpha-D-muramoyl-L-alanyl-D-glutamate</name>
        <dbReference type="ChEBI" id="CHEBI:83900"/>
    </ligand>
</feature>
<comment type="subcellular location">
    <subcellularLocation>
        <location evidence="7 8">Cytoplasm</location>
    </subcellularLocation>
</comment>
<keyword evidence="7" id="KW-0547">Nucleotide-binding</keyword>
<dbReference type="SUPFAM" id="SSF53623">
    <property type="entry name" value="MurD-like peptide ligases, catalytic domain"/>
    <property type="match status" value="1"/>
</dbReference>
<keyword evidence="7" id="KW-0067">ATP-binding</keyword>
<accession>A0ABS2KW85</accession>
<keyword evidence="13" id="KW-1185">Reference proteome</keyword>
<keyword evidence="6 7" id="KW-0961">Cell wall biogenesis/degradation</keyword>
<proteinExistence type="inferred from homology"/>
<comment type="PTM">
    <text evidence="7">Carboxylation is probably crucial for Mg(2+) binding and, consequently, for the gamma-phosphate positioning of ATP.</text>
</comment>
<comment type="function">
    <text evidence="7">Catalyzes the addition of an amino acid to the nucleotide precursor UDP-N-acetylmuramoyl-L-alanyl-D-glutamate (UMAG) in the biosynthesis of bacterial cell-wall peptidoglycan.</text>
</comment>
<evidence type="ECO:0000256" key="7">
    <source>
        <dbReference type="HAMAP-Rule" id="MF_00208"/>
    </source>
</evidence>
<dbReference type="Proteomes" id="UP000703038">
    <property type="component" value="Unassembled WGS sequence"/>
</dbReference>
<dbReference type="InterPro" id="IPR004101">
    <property type="entry name" value="Mur_ligase_C"/>
</dbReference>
<comment type="similarity">
    <text evidence="1 7">Belongs to the MurCDEF family. MurE subfamily.</text>
</comment>
<dbReference type="InterPro" id="IPR013221">
    <property type="entry name" value="Mur_ligase_cen"/>
</dbReference>
<keyword evidence="2 7" id="KW-0132">Cell division</keyword>
<dbReference type="NCBIfam" id="TIGR01085">
    <property type="entry name" value="murE"/>
    <property type="match status" value="1"/>
</dbReference>
<keyword evidence="7 12" id="KW-0436">Ligase</keyword>
<evidence type="ECO:0000313" key="13">
    <source>
        <dbReference type="Proteomes" id="UP000703038"/>
    </source>
</evidence>
<dbReference type="InterPro" id="IPR000713">
    <property type="entry name" value="Mur_ligase_N"/>
</dbReference>
<name>A0ABS2KW85_9NOCA</name>
<evidence type="ECO:0000259" key="9">
    <source>
        <dbReference type="Pfam" id="PF01225"/>
    </source>
</evidence>
<feature type="binding site" evidence="7">
    <location>
        <begin position="124"/>
        <end position="130"/>
    </location>
    <ligand>
        <name>ATP</name>
        <dbReference type="ChEBI" id="CHEBI:30616"/>
    </ligand>
</feature>
<dbReference type="InterPro" id="IPR035911">
    <property type="entry name" value="MurE/MurF_N"/>
</dbReference>
<dbReference type="PANTHER" id="PTHR23135">
    <property type="entry name" value="MUR LIGASE FAMILY MEMBER"/>
    <property type="match status" value="1"/>
</dbReference>
<evidence type="ECO:0000256" key="2">
    <source>
        <dbReference type="ARBA" id="ARBA00022618"/>
    </source>
</evidence>
<evidence type="ECO:0000259" key="10">
    <source>
        <dbReference type="Pfam" id="PF02875"/>
    </source>
</evidence>
<dbReference type="SUPFAM" id="SSF63418">
    <property type="entry name" value="MurE/MurF N-terminal domain"/>
    <property type="match status" value="1"/>
</dbReference>
<feature type="domain" description="Mur ligase N-terminal catalytic" evidence="9">
    <location>
        <begin position="46"/>
        <end position="87"/>
    </location>
</feature>